<reference evidence="2" key="1">
    <citation type="submission" date="2023-03" db="EMBL/GenBank/DDBJ databases">
        <title>Massive genome expansion in bonnet fungi (Mycena s.s.) driven by repeated elements and novel gene families across ecological guilds.</title>
        <authorList>
            <consortium name="Lawrence Berkeley National Laboratory"/>
            <person name="Harder C.B."/>
            <person name="Miyauchi S."/>
            <person name="Viragh M."/>
            <person name="Kuo A."/>
            <person name="Thoen E."/>
            <person name="Andreopoulos B."/>
            <person name="Lu D."/>
            <person name="Skrede I."/>
            <person name="Drula E."/>
            <person name="Henrissat B."/>
            <person name="Morin E."/>
            <person name="Kohler A."/>
            <person name="Barry K."/>
            <person name="LaButti K."/>
            <person name="Morin E."/>
            <person name="Salamov A."/>
            <person name="Lipzen A."/>
            <person name="Mereny Z."/>
            <person name="Hegedus B."/>
            <person name="Baldrian P."/>
            <person name="Stursova M."/>
            <person name="Weitz H."/>
            <person name="Taylor A."/>
            <person name="Grigoriev I.V."/>
            <person name="Nagy L.G."/>
            <person name="Martin F."/>
            <person name="Kauserud H."/>
        </authorList>
    </citation>
    <scope>NUCLEOTIDE SEQUENCE</scope>
    <source>
        <strain evidence="2">CBHHK182m</strain>
    </source>
</reference>
<sequence>MLAAHTSPSFLRNAFEASSTPRSLRHALRHSRSCTTRRCSPLLRAVDADSHIARATTPTRPAFSVSKPRAALTPMCSAVGIPPTSLSRVVHPIKIFPARRRNARPPRLLVPDAMSSGGGTGGVSLAVSPEVFLPPRTASWPRSPAPSTPDADSFSYAVYVPTRCRRHRSQLASRPPRNEHHHLPAKDPNSISSQRAPSTFPHSLLVVVLVEATKDGRAVRRTPPVPSSAGAAVLMRMRIHILRGALGLVARRGKLVEGWVGARRPGRDGVLQEEKSNERGRLNLRSWFLAYTYIRTLRPPPPQAFAIQTERHTWPYAPLARPTWGGQATVISLASILNDHAPRRPLLLPTIRTPGHGSFENSPVLDICGAGGVSTSLPLIMLESLVGRGFAGLSLDRADAVSFGRLLPCRGSPSNGRSAEGLFLRIKTEPTWSNEASCQIIDQNATEDRIAGVLLKKKRGPTSADRSYPCEILGQFSLEFSFRKLLVLAD</sequence>
<keyword evidence="3" id="KW-1185">Reference proteome</keyword>
<dbReference type="EMBL" id="JARKIB010000811">
    <property type="protein sequence ID" value="KAJ7691395.1"/>
    <property type="molecule type" value="Genomic_DNA"/>
</dbReference>
<protein>
    <submittedName>
        <fullName evidence="2">Uncharacterized protein</fullName>
    </submittedName>
</protein>
<comment type="caution">
    <text evidence="2">The sequence shown here is derived from an EMBL/GenBank/DDBJ whole genome shotgun (WGS) entry which is preliminary data.</text>
</comment>
<gene>
    <name evidence="2" type="ORF">B0H16DRAFT_1855502</name>
</gene>
<accession>A0AAD7DH96</accession>
<dbReference type="AlphaFoldDB" id="A0AAD7DH96"/>
<feature type="compositionally biased region" description="Basic and acidic residues" evidence="1">
    <location>
        <begin position="176"/>
        <end position="185"/>
    </location>
</feature>
<name>A0AAD7DH96_9AGAR</name>
<dbReference type="Proteomes" id="UP001215598">
    <property type="component" value="Unassembled WGS sequence"/>
</dbReference>
<evidence type="ECO:0000313" key="3">
    <source>
        <dbReference type="Proteomes" id="UP001215598"/>
    </source>
</evidence>
<evidence type="ECO:0000313" key="2">
    <source>
        <dbReference type="EMBL" id="KAJ7691395.1"/>
    </source>
</evidence>
<evidence type="ECO:0000256" key="1">
    <source>
        <dbReference type="SAM" id="MobiDB-lite"/>
    </source>
</evidence>
<feature type="region of interest" description="Disordered" evidence="1">
    <location>
        <begin position="167"/>
        <end position="196"/>
    </location>
</feature>
<organism evidence="2 3">
    <name type="scientific">Mycena metata</name>
    <dbReference type="NCBI Taxonomy" id="1033252"/>
    <lineage>
        <taxon>Eukaryota</taxon>
        <taxon>Fungi</taxon>
        <taxon>Dikarya</taxon>
        <taxon>Basidiomycota</taxon>
        <taxon>Agaricomycotina</taxon>
        <taxon>Agaricomycetes</taxon>
        <taxon>Agaricomycetidae</taxon>
        <taxon>Agaricales</taxon>
        <taxon>Marasmiineae</taxon>
        <taxon>Mycenaceae</taxon>
        <taxon>Mycena</taxon>
    </lineage>
</organism>
<proteinExistence type="predicted"/>